<reference evidence="9 10" key="1">
    <citation type="submission" date="2017-04" db="EMBL/GenBank/DDBJ databases">
        <authorList>
            <person name="Afonso C.L."/>
            <person name="Miller P.J."/>
            <person name="Scott M.A."/>
            <person name="Spackman E."/>
            <person name="Goraichik I."/>
            <person name="Dimitrov K.M."/>
            <person name="Suarez D.L."/>
            <person name="Swayne D.E."/>
        </authorList>
    </citation>
    <scope>NUCLEOTIDE SEQUENCE [LARGE SCALE GENOMIC DNA]</scope>
    <source>
        <strain evidence="9 10">DSM 13146</strain>
    </source>
</reference>
<keyword evidence="7 8" id="KW-0472">Membrane</keyword>
<comment type="subcellular location">
    <subcellularLocation>
        <location evidence="1">Cell membrane</location>
        <topology evidence="1">Multi-pass membrane protein</topology>
    </subcellularLocation>
</comment>
<dbReference type="GO" id="GO:0022857">
    <property type="term" value="F:transmembrane transporter activity"/>
    <property type="evidence" value="ECO:0007669"/>
    <property type="project" value="InterPro"/>
</dbReference>
<dbReference type="AlphaFoldDB" id="A0A1W1XY21"/>
<feature type="transmembrane region" description="Helical" evidence="8">
    <location>
        <begin position="99"/>
        <end position="117"/>
    </location>
</feature>
<evidence type="ECO:0000256" key="3">
    <source>
        <dbReference type="ARBA" id="ARBA00022448"/>
    </source>
</evidence>
<feature type="transmembrane region" description="Helical" evidence="8">
    <location>
        <begin position="283"/>
        <end position="301"/>
    </location>
</feature>
<evidence type="ECO:0000256" key="5">
    <source>
        <dbReference type="ARBA" id="ARBA00022692"/>
    </source>
</evidence>
<dbReference type="RefSeq" id="WP_212636990.1">
    <property type="nucleotide sequence ID" value="NZ_FWXF01000046.1"/>
</dbReference>
<keyword evidence="10" id="KW-1185">Reference proteome</keyword>
<protein>
    <submittedName>
        <fullName evidence="9">Iron complex transport system permease protein</fullName>
    </submittedName>
</protein>
<dbReference type="PANTHER" id="PTHR30472">
    <property type="entry name" value="FERRIC ENTEROBACTIN TRANSPORT SYSTEM PERMEASE PROTEIN"/>
    <property type="match status" value="1"/>
</dbReference>
<dbReference type="STRING" id="1121390.SAMN02746041_03312"/>
<evidence type="ECO:0000313" key="10">
    <source>
        <dbReference type="Proteomes" id="UP000192783"/>
    </source>
</evidence>
<evidence type="ECO:0000256" key="2">
    <source>
        <dbReference type="ARBA" id="ARBA00007935"/>
    </source>
</evidence>
<feature type="transmembrane region" description="Helical" evidence="8">
    <location>
        <begin position="19"/>
        <end position="42"/>
    </location>
</feature>
<dbReference type="PANTHER" id="PTHR30472:SF25">
    <property type="entry name" value="ABC TRANSPORTER PERMEASE PROTEIN MJ0876-RELATED"/>
    <property type="match status" value="1"/>
</dbReference>
<keyword evidence="5 8" id="KW-0812">Transmembrane</keyword>
<dbReference type="SUPFAM" id="SSF81345">
    <property type="entry name" value="ABC transporter involved in vitamin B12 uptake, BtuC"/>
    <property type="match status" value="1"/>
</dbReference>
<accession>A0A1W1XY21</accession>
<feature type="transmembrane region" description="Helical" evidence="8">
    <location>
        <begin position="71"/>
        <end position="92"/>
    </location>
</feature>
<dbReference type="InterPro" id="IPR000522">
    <property type="entry name" value="ABC_transptr_permease_BtuC"/>
</dbReference>
<dbReference type="GO" id="GO:0005886">
    <property type="term" value="C:plasma membrane"/>
    <property type="evidence" value="ECO:0007669"/>
    <property type="project" value="UniProtKB-SubCell"/>
</dbReference>
<evidence type="ECO:0000256" key="4">
    <source>
        <dbReference type="ARBA" id="ARBA00022475"/>
    </source>
</evidence>
<comment type="similarity">
    <text evidence="2">Belongs to the binding-protein-dependent transport system permease family. FecCD subfamily.</text>
</comment>
<evidence type="ECO:0000256" key="8">
    <source>
        <dbReference type="SAM" id="Phobius"/>
    </source>
</evidence>
<dbReference type="InterPro" id="IPR037294">
    <property type="entry name" value="ABC_BtuC-like"/>
</dbReference>
<dbReference type="CDD" id="cd06550">
    <property type="entry name" value="TM_ABC_iron-siderophores_like"/>
    <property type="match status" value="1"/>
</dbReference>
<dbReference type="FunFam" id="1.10.3470.10:FF:000001">
    <property type="entry name" value="Vitamin B12 ABC transporter permease BtuC"/>
    <property type="match status" value="1"/>
</dbReference>
<name>A0A1W1XY21_9BACT</name>
<organism evidence="9 10">
    <name type="scientific">Desulfacinum hydrothermale DSM 13146</name>
    <dbReference type="NCBI Taxonomy" id="1121390"/>
    <lineage>
        <taxon>Bacteria</taxon>
        <taxon>Pseudomonadati</taxon>
        <taxon>Thermodesulfobacteriota</taxon>
        <taxon>Syntrophobacteria</taxon>
        <taxon>Syntrophobacterales</taxon>
        <taxon>Syntrophobacteraceae</taxon>
        <taxon>Desulfacinum</taxon>
    </lineage>
</organism>
<proteinExistence type="inferred from homology"/>
<keyword evidence="4" id="KW-1003">Cell membrane</keyword>
<evidence type="ECO:0000256" key="7">
    <source>
        <dbReference type="ARBA" id="ARBA00023136"/>
    </source>
</evidence>
<dbReference type="GO" id="GO:0033214">
    <property type="term" value="P:siderophore-iron import into cell"/>
    <property type="evidence" value="ECO:0007669"/>
    <property type="project" value="TreeGrafter"/>
</dbReference>
<keyword evidence="3" id="KW-0813">Transport</keyword>
<dbReference type="EMBL" id="FWXF01000046">
    <property type="protein sequence ID" value="SMC28747.1"/>
    <property type="molecule type" value="Genomic_DNA"/>
</dbReference>
<feature type="transmembrane region" description="Helical" evidence="8">
    <location>
        <begin position="247"/>
        <end position="271"/>
    </location>
</feature>
<evidence type="ECO:0000256" key="6">
    <source>
        <dbReference type="ARBA" id="ARBA00022989"/>
    </source>
</evidence>
<dbReference type="Proteomes" id="UP000192783">
    <property type="component" value="Unassembled WGS sequence"/>
</dbReference>
<evidence type="ECO:0000256" key="1">
    <source>
        <dbReference type="ARBA" id="ARBA00004651"/>
    </source>
</evidence>
<dbReference type="Pfam" id="PF01032">
    <property type="entry name" value="FecCD"/>
    <property type="match status" value="1"/>
</dbReference>
<sequence length="337" mass="34907">MASGLAGEFVERGRKTQRFFASVAFVTLLLGMIALGFGSYGLSLAKLFSGLLGQSDGVGSVILWNIRLPRIAAALSVGGGLGLSGLLIQALLRNPLGSPSTLGISQGAAFGASLAIIAWEGRFFPVTASAFAGALGATILIVFFGRLRDLSPEAIILAGVALASLFGAATVLLHYLADETQLAMAVVWSFGDVARSGWQEIAMVTVSTGILGLASVSWRWHLNALDSGAESAKSLGVSVERLRWQGLVLAALVSALATAFHGVIAFVGLIAPHAARRLVGADHRFLVPMSGLLGALLLLSADTFSRLILGSGSFPVGVVTSFLGAPLFLYLLMRGRS</sequence>
<gene>
    <name evidence="9" type="ORF">SAMN02746041_03312</name>
</gene>
<feature type="transmembrane region" description="Helical" evidence="8">
    <location>
        <begin position="123"/>
        <end position="143"/>
    </location>
</feature>
<evidence type="ECO:0000313" key="9">
    <source>
        <dbReference type="EMBL" id="SMC28747.1"/>
    </source>
</evidence>
<dbReference type="Gene3D" id="1.10.3470.10">
    <property type="entry name" value="ABC transporter involved in vitamin B12 uptake, BtuC"/>
    <property type="match status" value="1"/>
</dbReference>
<keyword evidence="6 8" id="KW-1133">Transmembrane helix</keyword>
<feature type="transmembrane region" description="Helical" evidence="8">
    <location>
        <begin position="155"/>
        <end position="177"/>
    </location>
</feature>
<feature type="transmembrane region" description="Helical" evidence="8">
    <location>
        <begin position="307"/>
        <end position="332"/>
    </location>
</feature>